<dbReference type="Gene3D" id="3.30.450.20">
    <property type="entry name" value="PAS domain"/>
    <property type="match status" value="1"/>
</dbReference>
<dbReference type="SUPFAM" id="SSF55785">
    <property type="entry name" value="PYP-like sensor domain (PAS domain)"/>
    <property type="match status" value="1"/>
</dbReference>
<evidence type="ECO:0000256" key="3">
    <source>
        <dbReference type="ARBA" id="ARBA00023163"/>
    </source>
</evidence>
<dbReference type="SMART" id="SM00421">
    <property type="entry name" value="HTH_LUXR"/>
    <property type="match status" value="1"/>
</dbReference>
<dbReference type="InterPro" id="IPR000792">
    <property type="entry name" value="Tscrpt_reg_LuxR_C"/>
</dbReference>
<dbReference type="InterPro" id="IPR035965">
    <property type="entry name" value="PAS-like_dom_sf"/>
</dbReference>
<keyword evidence="2" id="KW-0238">DNA-binding</keyword>
<dbReference type="Pfam" id="PF13426">
    <property type="entry name" value="PAS_9"/>
    <property type="match status" value="1"/>
</dbReference>
<dbReference type="PROSITE" id="PS50043">
    <property type="entry name" value="HTH_LUXR_2"/>
    <property type="match status" value="1"/>
</dbReference>
<keyword evidence="6" id="KW-1185">Reference proteome</keyword>
<evidence type="ECO:0000313" key="5">
    <source>
        <dbReference type="EMBL" id="MCD2166468.1"/>
    </source>
</evidence>
<dbReference type="Proteomes" id="UP001199260">
    <property type="component" value="Unassembled WGS sequence"/>
</dbReference>
<name>A0AAW4XZJ6_9BURK</name>
<dbReference type="GO" id="GO:0003677">
    <property type="term" value="F:DNA binding"/>
    <property type="evidence" value="ECO:0007669"/>
    <property type="project" value="UniProtKB-KW"/>
</dbReference>
<dbReference type="InterPro" id="IPR036388">
    <property type="entry name" value="WH-like_DNA-bd_sf"/>
</dbReference>
<dbReference type="GO" id="GO:0006355">
    <property type="term" value="P:regulation of DNA-templated transcription"/>
    <property type="evidence" value="ECO:0007669"/>
    <property type="project" value="InterPro"/>
</dbReference>
<dbReference type="CDD" id="cd06170">
    <property type="entry name" value="LuxR_C_like"/>
    <property type="match status" value="1"/>
</dbReference>
<dbReference type="Gene3D" id="1.10.10.10">
    <property type="entry name" value="Winged helix-like DNA-binding domain superfamily/Winged helix DNA-binding domain"/>
    <property type="match status" value="1"/>
</dbReference>
<evidence type="ECO:0000313" key="6">
    <source>
        <dbReference type="Proteomes" id="UP001199260"/>
    </source>
</evidence>
<dbReference type="NCBIfam" id="TIGR00229">
    <property type="entry name" value="sensory_box"/>
    <property type="match status" value="1"/>
</dbReference>
<dbReference type="InterPro" id="IPR000014">
    <property type="entry name" value="PAS"/>
</dbReference>
<sequence length="196" mass="22124">MAVTPLDYRQAFEMAPVGLVVSHRRVMIDCNEQVCDMFRTSRELMMGQSFQILYPSADEFERLGRRIAPIMGAQGLYSDNRIMKRANGEMFWCHVMGRAFNRDDPHEGGVWSFEDLSALRPVRAELTAREREVAAHLLEGMTSKEIGRGLGISHRTVEIYRTRLMRKYGADSSAELVQKLLAGGSSLDIVLGPDDI</sequence>
<feature type="domain" description="HTH luxR-type" evidence="4">
    <location>
        <begin position="124"/>
        <end position="184"/>
    </location>
</feature>
<protein>
    <submittedName>
        <fullName evidence="5">PAS and helix-turn-helix domain-containing protein</fullName>
    </submittedName>
</protein>
<dbReference type="EMBL" id="JAJNCT010000020">
    <property type="protein sequence ID" value="MCD2166468.1"/>
    <property type="molecule type" value="Genomic_DNA"/>
</dbReference>
<dbReference type="RefSeq" id="WP_230776784.1">
    <property type="nucleotide sequence ID" value="NZ_JAJNCT010000020.1"/>
</dbReference>
<evidence type="ECO:0000256" key="2">
    <source>
        <dbReference type="ARBA" id="ARBA00023125"/>
    </source>
</evidence>
<dbReference type="InterPro" id="IPR016032">
    <property type="entry name" value="Sig_transdc_resp-reg_C-effctor"/>
</dbReference>
<dbReference type="PANTHER" id="PTHR44688">
    <property type="entry name" value="DNA-BINDING TRANSCRIPTIONAL ACTIVATOR DEVR_DOSR"/>
    <property type="match status" value="1"/>
</dbReference>
<dbReference type="SMART" id="SM00091">
    <property type="entry name" value="PAS"/>
    <property type="match status" value="1"/>
</dbReference>
<accession>A0AAW4XZJ6</accession>
<evidence type="ECO:0000256" key="1">
    <source>
        <dbReference type="ARBA" id="ARBA00023015"/>
    </source>
</evidence>
<keyword evidence="1" id="KW-0805">Transcription regulation</keyword>
<dbReference type="CDD" id="cd00130">
    <property type="entry name" value="PAS"/>
    <property type="match status" value="1"/>
</dbReference>
<dbReference type="PRINTS" id="PR00038">
    <property type="entry name" value="HTHLUXR"/>
</dbReference>
<dbReference type="AlphaFoldDB" id="A0AAW4XZJ6"/>
<evidence type="ECO:0000259" key="4">
    <source>
        <dbReference type="PROSITE" id="PS50043"/>
    </source>
</evidence>
<dbReference type="Pfam" id="PF00196">
    <property type="entry name" value="GerE"/>
    <property type="match status" value="1"/>
</dbReference>
<proteinExistence type="predicted"/>
<dbReference type="SUPFAM" id="SSF46894">
    <property type="entry name" value="C-terminal effector domain of the bipartite response regulators"/>
    <property type="match status" value="1"/>
</dbReference>
<dbReference type="PROSITE" id="PS00622">
    <property type="entry name" value="HTH_LUXR_1"/>
    <property type="match status" value="1"/>
</dbReference>
<organism evidence="5 6">
    <name type="scientific">Comamonas koreensis</name>
    <dbReference type="NCBI Taxonomy" id="160825"/>
    <lineage>
        <taxon>Bacteria</taxon>
        <taxon>Pseudomonadati</taxon>
        <taxon>Pseudomonadota</taxon>
        <taxon>Betaproteobacteria</taxon>
        <taxon>Burkholderiales</taxon>
        <taxon>Comamonadaceae</taxon>
        <taxon>Comamonas</taxon>
    </lineage>
</organism>
<comment type="caution">
    <text evidence="5">The sequence shown here is derived from an EMBL/GenBank/DDBJ whole genome shotgun (WGS) entry which is preliminary data.</text>
</comment>
<reference evidence="5 6" key="1">
    <citation type="submission" date="2021-11" db="EMBL/GenBank/DDBJ databases">
        <title>Genome sequence.</title>
        <authorList>
            <person name="Sun Q."/>
        </authorList>
    </citation>
    <scope>NUCLEOTIDE SEQUENCE [LARGE SCALE GENOMIC DNA]</scope>
    <source>
        <strain evidence="5 6">KCTC 12005</strain>
    </source>
</reference>
<gene>
    <name evidence="5" type="ORF">LPW39_15190</name>
</gene>
<dbReference type="PANTHER" id="PTHR44688:SF16">
    <property type="entry name" value="DNA-BINDING TRANSCRIPTIONAL ACTIVATOR DEVR_DOSR"/>
    <property type="match status" value="1"/>
</dbReference>
<keyword evidence="3" id="KW-0804">Transcription</keyword>